<dbReference type="InterPro" id="IPR003615">
    <property type="entry name" value="HNH_nuc"/>
</dbReference>
<gene>
    <name evidence="3" type="primary">cob-ai2</name>
</gene>
<protein>
    <submittedName>
        <fullName evidence="3">COB-ai2 protein</fullName>
    </submittedName>
</protein>
<proteinExistence type="predicted"/>
<dbReference type="InterPro" id="IPR043502">
    <property type="entry name" value="DNA/RNA_pol_sf"/>
</dbReference>
<feature type="region of interest" description="Disordered" evidence="1">
    <location>
        <begin position="1"/>
        <end position="22"/>
    </location>
</feature>
<feature type="domain" description="Reverse transcriptase" evidence="2">
    <location>
        <begin position="36"/>
        <end position="320"/>
    </location>
</feature>
<dbReference type="PANTHER" id="PTHR34047:SF8">
    <property type="entry name" value="PROTEIN YKFC"/>
    <property type="match status" value="1"/>
</dbReference>
<dbReference type="EMBL" id="FR877636">
    <property type="protein sequence ID" value="CCC29072.1"/>
    <property type="molecule type" value="Genomic_DNA"/>
</dbReference>
<sequence length="571" mass="66055">MYTAAYQKTRSKPGMMTPGISPDTLDGMSSERMRSMISQLQSEKFQFTPGRRMEIDKANGGKRPLTIGKPTDKLVQEVIRMVTEAIYEPNFSTNSHGFRPNRSCHTATRQMFVKCKGTTWWMEGDIKACFDSMPHDKLMSLLANKIKDQRFLQTMQKALNAGYMYSNQLKYNIVGTPQGSIMSPMLANIYLDQTDKYVESIKSNFDQKTKQWSRTTEWRREQARTQRAKKAGADSSTTRKLSKTTRSTPSVKRTSDIRNIEYIRYADDWVVAVNGSYEETINMLNQITSFCNDMGLTVSPTKTKVTNMHKDHVTFLGTNIKYNTHTTYSTRKGGHKQRNSGFLVLSAPMDRMYKKLIATGFMKNYRGVSRMTWLPLSMRQMMHMGNSMISGYLNYYSFAHNRGNLASVIHYMIRDTMARTLAHKLSTKRRAKVYKKYGMDTKLYDQENRDMTGKPKTMCQLKRPLYTKDVWDFKVNEVNHNVVNLYANNVSLANTDDLSCKVCASKHKVEMHHIRQMKDINKKISKYTLEYLMMKANRKQMALCRECHMKHHSGKTVIPKDLMDNVNNKDK</sequence>
<dbReference type="GO" id="GO:0005739">
    <property type="term" value="C:mitochondrion"/>
    <property type="evidence" value="ECO:0007669"/>
    <property type="project" value="UniProtKB-ARBA"/>
</dbReference>
<dbReference type="InterPro" id="IPR049030">
    <property type="entry name" value="AI2M-like_HNH"/>
</dbReference>
<reference evidence="3" key="1">
    <citation type="journal article" date="2012" name="FEMS Yeast Res.">
        <title>Mitochondrial genomes of yeasts of the Yarrowia clade.</title>
        <authorList>
            <person name="Gaillardin C."/>
            <person name="Neuveglise C."/>
            <person name="Kerscher S."/>
            <person name="Nicaud J.M."/>
        </authorList>
    </citation>
    <scope>NUCLEOTIDE SEQUENCE</scope>
    <source>
        <strain evidence="3">CBS 9722</strain>
    </source>
</reference>
<dbReference type="SUPFAM" id="SSF56672">
    <property type="entry name" value="DNA/RNA polymerases"/>
    <property type="match status" value="1"/>
</dbReference>
<dbReference type="PANTHER" id="PTHR34047">
    <property type="entry name" value="NUCLEAR INTRON MATURASE 1, MITOCHONDRIAL-RELATED"/>
    <property type="match status" value="1"/>
</dbReference>
<evidence type="ECO:0000259" key="2">
    <source>
        <dbReference type="PROSITE" id="PS50878"/>
    </source>
</evidence>
<evidence type="ECO:0000313" key="3">
    <source>
        <dbReference type="EMBL" id="CCC29072.1"/>
    </source>
</evidence>
<keyword evidence="3" id="KW-0496">Mitochondrion</keyword>
<name>G4U520_9ASCO</name>
<feature type="compositionally biased region" description="Low complexity" evidence="1">
    <location>
        <begin position="235"/>
        <end position="250"/>
    </location>
</feature>
<dbReference type="Pfam" id="PF21368">
    <property type="entry name" value="AI2M-like_HNH"/>
    <property type="match status" value="1"/>
</dbReference>
<geneLocation type="mitochondrion" evidence="3"/>
<dbReference type="RefSeq" id="YP_004927430.1">
    <property type="nucleotide sequence ID" value="NC_016116.1"/>
</dbReference>
<organism evidence="3">
    <name type="scientific">Yarrowia galli</name>
    <dbReference type="NCBI Taxonomy" id="197054"/>
    <lineage>
        <taxon>Eukaryota</taxon>
        <taxon>Fungi</taxon>
        <taxon>Dikarya</taxon>
        <taxon>Ascomycota</taxon>
        <taxon>Saccharomycotina</taxon>
        <taxon>Dipodascomycetes</taxon>
        <taxon>Dipodascales</taxon>
        <taxon>Dipodascales incertae sedis</taxon>
        <taxon>Yarrowia</taxon>
    </lineage>
</organism>
<dbReference type="PROSITE" id="PS50878">
    <property type="entry name" value="RT_POL"/>
    <property type="match status" value="1"/>
</dbReference>
<feature type="region of interest" description="Disordered" evidence="1">
    <location>
        <begin position="224"/>
        <end position="252"/>
    </location>
</feature>
<dbReference type="InterPro" id="IPR000477">
    <property type="entry name" value="RT_dom"/>
</dbReference>
<dbReference type="CDD" id="cd00085">
    <property type="entry name" value="HNHc"/>
    <property type="match status" value="1"/>
</dbReference>
<dbReference type="InterPro" id="IPR024937">
    <property type="entry name" value="Domain_X"/>
</dbReference>
<dbReference type="AlphaFoldDB" id="G4U520"/>
<dbReference type="GO" id="GO:0006397">
    <property type="term" value="P:mRNA processing"/>
    <property type="evidence" value="ECO:0007669"/>
    <property type="project" value="InterPro"/>
</dbReference>
<dbReference type="InterPro" id="IPR051083">
    <property type="entry name" value="GrpII_Intron_Splice-Mob/Def"/>
</dbReference>
<evidence type="ECO:0000256" key="1">
    <source>
        <dbReference type="SAM" id="MobiDB-lite"/>
    </source>
</evidence>
<dbReference type="CDD" id="cd01651">
    <property type="entry name" value="RT_G2_intron"/>
    <property type="match status" value="1"/>
</dbReference>
<dbReference type="Pfam" id="PF00078">
    <property type="entry name" value="RVT_1"/>
    <property type="match status" value="2"/>
</dbReference>
<accession>G4U520</accession>
<dbReference type="Pfam" id="PF01348">
    <property type="entry name" value="Intron_maturas2"/>
    <property type="match status" value="1"/>
</dbReference>
<dbReference type="GeneID" id="11341695"/>